<name>B0MHH9_ANACD</name>
<evidence type="ECO:0000313" key="2">
    <source>
        <dbReference type="Proteomes" id="UP000004935"/>
    </source>
</evidence>
<comment type="caution">
    <text evidence="1">The sequence shown here is derived from an EMBL/GenBank/DDBJ whole genome shotgun (WGS) entry which is preliminary data.</text>
</comment>
<protein>
    <submittedName>
        <fullName evidence="1">Uncharacterized protein</fullName>
    </submittedName>
</protein>
<dbReference type="STRING" id="411490.ANACAC_02940"/>
<reference evidence="1" key="1">
    <citation type="submission" date="2007-11" db="EMBL/GenBank/DDBJ databases">
        <authorList>
            <person name="Fulton L."/>
            <person name="Clifton S."/>
            <person name="Fulton B."/>
            <person name="Xu J."/>
            <person name="Minx P."/>
            <person name="Pepin K.H."/>
            <person name="Johnson M."/>
            <person name="Thiruvilangam P."/>
            <person name="Bhonagiri V."/>
            <person name="Nash W.E."/>
            <person name="Mardis E.R."/>
            <person name="Wilson R.K."/>
        </authorList>
    </citation>
    <scope>NUCLEOTIDE SEQUENCE [LARGE SCALE GENOMIC DNA]</scope>
    <source>
        <strain evidence="1">DSM 14662</strain>
    </source>
</reference>
<dbReference type="Proteomes" id="UP000004935">
    <property type="component" value="Unassembled WGS sequence"/>
</dbReference>
<dbReference type="EMBL" id="ABAX03000024">
    <property type="protein sequence ID" value="EDR96317.1"/>
    <property type="molecule type" value="Genomic_DNA"/>
</dbReference>
<dbReference type="AlphaFoldDB" id="B0MHH9"/>
<keyword evidence="2" id="KW-1185">Reference proteome</keyword>
<reference evidence="1" key="2">
    <citation type="submission" date="2013-11" db="EMBL/GenBank/DDBJ databases">
        <title>Draft genome sequence of Anaerostipes caccae (DSM 14662).</title>
        <authorList>
            <person name="Sudarsanam P."/>
            <person name="Ley R."/>
            <person name="Guruge J."/>
            <person name="Turnbaugh P.J."/>
            <person name="Mahowald M."/>
            <person name="Liep D."/>
            <person name="Gordon J."/>
        </authorList>
    </citation>
    <scope>NUCLEOTIDE SEQUENCE</scope>
    <source>
        <strain evidence="1">DSM 14662</strain>
    </source>
</reference>
<dbReference type="HOGENOM" id="CLU_2930968_0_0_9"/>
<evidence type="ECO:0000313" key="1">
    <source>
        <dbReference type="EMBL" id="EDR96317.1"/>
    </source>
</evidence>
<proteinExistence type="predicted"/>
<gene>
    <name evidence="1" type="ORF">ANACAC_02940</name>
</gene>
<sequence>MHGAVACVALIPCTAVAILLWGYVLSRCKMQLAPTVGTVQQPGEQPLPFRLLCGAVLTKI</sequence>
<organism evidence="1 2">
    <name type="scientific">Anaerostipes caccae (strain DSM 14662 / CCUG 47493 / JCM 13470 / NCIMB 13811 / L1-92)</name>
    <dbReference type="NCBI Taxonomy" id="411490"/>
    <lineage>
        <taxon>Bacteria</taxon>
        <taxon>Bacillati</taxon>
        <taxon>Bacillota</taxon>
        <taxon>Clostridia</taxon>
        <taxon>Lachnospirales</taxon>
        <taxon>Lachnospiraceae</taxon>
        <taxon>Anaerostipes</taxon>
    </lineage>
</organism>
<accession>B0MHH9</accession>